<dbReference type="EMBL" id="LGKP01000020">
    <property type="protein sequence ID" value="KPL86927.1"/>
    <property type="molecule type" value="Genomic_DNA"/>
</dbReference>
<feature type="modified residue" description="4-aspartylphosphate" evidence="2">
    <location>
        <position position="54"/>
    </location>
</feature>
<evidence type="ECO:0000256" key="2">
    <source>
        <dbReference type="PROSITE-ProRule" id="PRU00169"/>
    </source>
</evidence>
<protein>
    <recommendedName>
        <fullName evidence="3">Response regulatory domain-containing protein</fullName>
    </recommendedName>
</protein>
<dbReference type="Gene3D" id="3.40.50.2300">
    <property type="match status" value="1"/>
</dbReference>
<dbReference type="RefSeq" id="WP_054534580.1">
    <property type="nucleotide sequence ID" value="NZ_LGKP01000020.1"/>
</dbReference>
<name>A0A0P6YBS4_9CHLR</name>
<evidence type="ECO:0000313" key="5">
    <source>
        <dbReference type="Proteomes" id="UP000050277"/>
    </source>
</evidence>
<dbReference type="InterPro" id="IPR001789">
    <property type="entry name" value="Sig_transdc_resp-reg_receiver"/>
</dbReference>
<evidence type="ECO:0000313" key="4">
    <source>
        <dbReference type="EMBL" id="KPL86927.1"/>
    </source>
</evidence>
<proteinExistence type="predicted"/>
<dbReference type="Pfam" id="PF00072">
    <property type="entry name" value="Response_reg"/>
    <property type="match status" value="1"/>
</dbReference>
<dbReference type="OrthoDB" id="9856180at2"/>
<reference evidence="4 5" key="1">
    <citation type="submission" date="2015-07" db="EMBL/GenBank/DDBJ databases">
        <title>Whole genome sequence of Herpetosiphon geysericola DSM 7119.</title>
        <authorList>
            <person name="Hemp J."/>
            <person name="Ward L.M."/>
            <person name="Pace L.A."/>
            <person name="Fischer W.W."/>
        </authorList>
    </citation>
    <scope>NUCLEOTIDE SEQUENCE [LARGE SCALE GENOMIC DNA]</scope>
    <source>
        <strain evidence="4 5">DSM 7119</strain>
    </source>
</reference>
<dbReference type="AlphaFoldDB" id="A0A0P6YBS4"/>
<dbReference type="PANTHER" id="PTHR44591:SF3">
    <property type="entry name" value="RESPONSE REGULATORY DOMAIN-CONTAINING PROTEIN"/>
    <property type="match status" value="1"/>
</dbReference>
<gene>
    <name evidence="4" type="ORF">SE18_11385</name>
</gene>
<evidence type="ECO:0000256" key="1">
    <source>
        <dbReference type="ARBA" id="ARBA00022553"/>
    </source>
</evidence>
<feature type="domain" description="Response regulatory" evidence="3">
    <location>
        <begin position="5"/>
        <end position="123"/>
    </location>
</feature>
<dbReference type="InterPro" id="IPR050595">
    <property type="entry name" value="Bact_response_regulator"/>
</dbReference>
<dbReference type="PANTHER" id="PTHR44591">
    <property type="entry name" value="STRESS RESPONSE REGULATOR PROTEIN 1"/>
    <property type="match status" value="1"/>
</dbReference>
<dbReference type="InterPro" id="IPR011006">
    <property type="entry name" value="CheY-like_superfamily"/>
</dbReference>
<evidence type="ECO:0000259" key="3">
    <source>
        <dbReference type="PROSITE" id="PS50110"/>
    </source>
</evidence>
<keyword evidence="5" id="KW-1185">Reference proteome</keyword>
<sequence>MVPQTIAVVNNDLALLDLLQELLLEAGYATTTYLTTDQTYQQLRDSQPSLIILDVGLQASAPGWPLLKLLHFDPNTVQIPVLVTMVDHAFIQGKQAFLQAAGCDVLELPASFTDLVAKVETLIGAPLARIIPTSDPP</sequence>
<comment type="caution">
    <text evidence="4">The sequence shown here is derived from an EMBL/GenBank/DDBJ whole genome shotgun (WGS) entry which is preliminary data.</text>
</comment>
<organism evidence="4 5">
    <name type="scientific">Herpetosiphon geysericola</name>
    <dbReference type="NCBI Taxonomy" id="70996"/>
    <lineage>
        <taxon>Bacteria</taxon>
        <taxon>Bacillati</taxon>
        <taxon>Chloroflexota</taxon>
        <taxon>Chloroflexia</taxon>
        <taxon>Herpetosiphonales</taxon>
        <taxon>Herpetosiphonaceae</taxon>
        <taxon>Herpetosiphon</taxon>
    </lineage>
</organism>
<dbReference type="STRING" id="70996.SE18_11385"/>
<keyword evidence="1 2" id="KW-0597">Phosphoprotein</keyword>
<dbReference type="Proteomes" id="UP000050277">
    <property type="component" value="Unassembled WGS sequence"/>
</dbReference>
<dbReference type="PROSITE" id="PS50110">
    <property type="entry name" value="RESPONSE_REGULATORY"/>
    <property type="match status" value="1"/>
</dbReference>
<dbReference type="SUPFAM" id="SSF52172">
    <property type="entry name" value="CheY-like"/>
    <property type="match status" value="1"/>
</dbReference>
<accession>A0A0P6YBS4</accession>
<dbReference type="SMART" id="SM00448">
    <property type="entry name" value="REC"/>
    <property type="match status" value="1"/>
</dbReference>
<dbReference type="GO" id="GO:0000160">
    <property type="term" value="P:phosphorelay signal transduction system"/>
    <property type="evidence" value="ECO:0007669"/>
    <property type="project" value="InterPro"/>
</dbReference>